<organism evidence="1 2">
    <name type="scientific">Dibothriocephalus latus</name>
    <name type="common">Fish tapeworm</name>
    <name type="synonym">Diphyllobothrium latum</name>
    <dbReference type="NCBI Taxonomy" id="60516"/>
    <lineage>
        <taxon>Eukaryota</taxon>
        <taxon>Metazoa</taxon>
        <taxon>Spiralia</taxon>
        <taxon>Lophotrochozoa</taxon>
        <taxon>Platyhelminthes</taxon>
        <taxon>Cestoda</taxon>
        <taxon>Eucestoda</taxon>
        <taxon>Diphyllobothriidea</taxon>
        <taxon>Diphyllobothriidae</taxon>
        <taxon>Dibothriocephalus</taxon>
    </lineage>
</organism>
<protein>
    <submittedName>
        <fullName evidence="1">Uncharacterized protein</fullName>
    </submittedName>
</protein>
<keyword evidence="2" id="KW-1185">Reference proteome</keyword>
<dbReference type="EMBL" id="UYRU01043897">
    <property type="protein sequence ID" value="VDK84369.1"/>
    <property type="molecule type" value="Genomic_DNA"/>
</dbReference>
<dbReference type="Proteomes" id="UP000281553">
    <property type="component" value="Unassembled WGS sequence"/>
</dbReference>
<reference evidence="1 2" key="1">
    <citation type="submission" date="2018-11" db="EMBL/GenBank/DDBJ databases">
        <authorList>
            <consortium name="Pathogen Informatics"/>
        </authorList>
    </citation>
    <scope>NUCLEOTIDE SEQUENCE [LARGE SCALE GENOMIC DNA]</scope>
</reference>
<dbReference type="OrthoDB" id="2104158at2759"/>
<evidence type="ECO:0000313" key="2">
    <source>
        <dbReference type="Proteomes" id="UP000281553"/>
    </source>
</evidence>
<accession>A0A3P6TLU5</accession>
<name>A0A3P6TLU5_DIBLA</name>
<sequence length="319" mass="35917">MSAREHLVDVEKVNDVESFAIQWTTQFLYLVRGMAERLVLGQISEEERLRRLLIMTDILLWKSENDASNEEGPGADGWRTSVKLATRKLLKQALEKLAWIKQFLGELMFSMEYPANTSEVIEICKLVPDEEYLFAVAFTKKHRPSSEKSCLGPSTAPILASPALCEKIALGHIAQFLDIRLCHRLLIALELNMQHKSFSNAMAVIETIALLLGPYLQLQFEIQDITEVRCCLLAILFAKQPFYVSRRQSFFITYTHAAVLDSENLLDALGGYFREFCKHCPKGKNHYAVALNGVHKTTGTRLQSLSSATWKPALGIGGP</sequence>
<dbReference type="AlphaFoldDB" id="A0A3P6TLU5"/>
<evidence type="ECO:0000313" key="1">
    <source>
        <dbReference type="EMBL" id="VDK84369.1"/>
    </source>
</evidence>
<proteinExistence type="predicted"/>
<gene>
    <name evidence="1" type="ORF">DILT_LOCUS3582</name>
</gene>